<evidence type="ECO:0000256" key="1">
    <source>
        <dbReference type="ARBA" id="ARBA00001946"/>
    </source>
</evidence>
<feature type="region of interest" description="Disordered" evidence="8">
    <location>
        <begin position="1"/>
        <end position="29"/>
    </location>
</feature>
<dbReference type="EC" id="3.1.3.71" evidence="3"/>
<evidence type="ECO:0000256" key="4">
    <source>
        <dbReference type="ARBA" id="ARBA00021948"/>
    </source>
</evidence>
<accession>A0A2R7Z300</accession>
<dbReference type="PANTHER" id="PTHR37311">
    <property type="entry name" value="2-PHOSPHOSULFOLACTATE PHOSPHATASE-RELATED"/>
    <property type="match status" value="1"/>
</dbReference>
<comment type="cofactor">
    <cofactor evidence="1">
        <name>Mg(2+)</name>
        <dbReference type="ChEBI" id="CHEBI:18420"/>
    </cofactor>
</comment>
<dbReference type="GO" id="GO:0050532">
    <property type="term" value="F:2-phosphosulfolactate phosphatase activity"/>
    <property type="evidence" value="ECO:0007669"/>
    <property type="project" value="UniProtKB-EC"/>
</dbReference>
<dbReference type="SUPFAM" id="SSF142823">
    <property type="entry name" value="ComB-like"/>
    <property type="match status" value="1"/>
</dbReference>
<evidence type="ECO:0000256" key="7">
    <source>
        <dbReference type="ARBA" id="ARBA00033711"/>
    </source>
</evidence>
<dbReference type="Gene3D" id="3.90.1560.10">
    <property type="entry name" value="ComB-like"/>
    <property type="match status" value="1"/>
</dbReference>
<reference evidence="9 10" key="1">
    <citation type="submission" date="2018-03" db="EMBL/GenBank/DDBJ databases">
        <authorList>
            <person name="Keele B.F."/>
        </authorList>
    </citation>
    <scope>NUCLEOTIDE SEQUENCE [LARGE SCALE GENOMIC DNA]</scope>
    <source>
        <strain evidence="9 10">IB-3</strain>
    </source>
</reference>
<dbReference type="GO" id="GO:0050545">
    <property type="term" value="F:sulfopyruvate decarboxylase activity"/>
    <property type="evidence" value="ECO:0007669"/>
    <property type="project" value="TreeGrafter"/>
</dbReference>
<dbReference type="Proteomes" id="UP000244867">
    <property type="component" value="Unassembled WGS sequence"/>
</dbReference>
<dbReference type="GO" id="GO:0000287">
    <property type="term" value="F:magnesium ion binding"/>
    <property type="evidence" value="ECO:0007669"/>
    <property type="project" value="InterPro"/>
</dbReference>
<sequence>MKVKRRQRNRVIPPGCDHEPVKPGHDQSSHAVRMEWGPTGAAAVAADVTVVVDVLSFTTTVSVAVERGITVLPFRWRDERAASYAAERDAVLAVGRLEAREQAGTVSLSPAAMAQVEGITRIVLPSPNGSTISFALADGGSEVVAGSLRNASAVSAYVAARMREGASCAVVPAGERWDDDTLRPAVEDLWGAGAVLAGLVDLGVTGLSPEARVAEQAFRAVRADLAAALAGCAGGVELAAAGFAEDVEAAARLDVSGVVPVLVGEAFVDRGR</sequence>
<dbReference type="OrthoDB" id="8588453at2"/>
<keyword evidence="10" id="KW-1185">Reference proteome</keyword>
<protein>
    <recommendedName>
        <fullName evidence="4">Probable 2-phosphosulfolactate phosphatase</fullName>
        <ecNumber evidence="3">3.1.3.71</ecNumber>
    </recommendedName>
</protein>
<dbReference type="InterPro" id="IPR005238">
    <property type="entry name" value="ComB-like"/>
</dbReference>
<evidence type="ECO:0000256" key="3">
    <source>
        <dbReference type="ARBA" id="ARBA00012953"/>
    </source>
</evidence>
<keyword evidence="5" id="KW-0378">Hydrolase</keyword>
<evidence type="ECO:0000256" key="8">
    <source>
        <dbReference type="SAM" id="MobiDB-lite"/>
    </source>
</evidence>
<comment type="caution">
    <text evidence="9">The sequence shown here is derived from an EMBL/GenBank/DDBJ whole genome shotgun (WGS) entry which is preliminary data.</text>
</comment>
<evidence type="ECO:0000256" key="5">
    <source>
        <dbReference type="ARBA" id="ARBA00022801"/>
    </source>
</evidence>
<dbReference type="AlphaFoldDB" id="A0A2R7Z300"/>
<feature type="compositionally biased region" description="Basic and acidic residues" evidence="8">
    <location>
        <begin position="16"/>
        <end position="28"/>
    </location>
</feature>
<evidence type="ECO:0000256" key="2">
    <source>
        <dbReference type="ARBA" id="ARBA00009997"/>
    </source>
</evidence>
<comment type="catalytic activity">
    <reaction evidence="7">
        <text>(2R)-O-phospho-3-sulfolactate + H2O = (2R)-3-sulfolactate + phosphate</text>
        <dbReference type="Rhea" id="RHEA:23416"/>
        <dbReference type="ChEBI" id="CHEBI:15377"/>
        <dbReference type="ChEBI" id="CHEBI:15597"/>
        <dbReference type="ChEBI" id="CHEBI:43474"/>
        <dbReference type="ChEBI" id="CHEBI:58738"/>
        <dbReference type="EC" id="3.1.3.71"/>
    </reaction>
</comment>
<evidence type="ECO:0000256" key="6">
    <source>
        <dbReference type="ARBA" id="ARBA00022842"/>
    </source>
</evidence>
<dbReference type="PANTHER" id="PTHR37311:SF1">
    <property type="entry name" value="2-PHOSPHOSULFOLACTATE PHOSPHATASE-RELATED"/>
    <property type="match status" value="1"/>
</dbReference>
<name>A0A2R7Z300_9ACTN</name>
<dbReference type="Pfam" id="PF04029">
    <property type="entry name" value="2-ph_phosp"/>
    <property type="match status" value="1"/>
</dbReference>
<keyword evidence="6" id="KW-0460">Magnesium</keyword>
<comment type="similarity">
    <text evidence="2">Belongs to the ComB family.</text>
</comment>
<evidence type="ECO:0000313" key="10">
    <source>
        <dbReference type="Proteomes" id="UP000244867"/>
    </source>
</evidence>
<evidence type="ECO:0000313" key="9">
    <source>
        <dbReference type="EMBL" id="PUA83008.1"/>
    </source>
</evidence>
<proteinExistence type="inferred from homology"/>
<dbReference type="EMBL" id="PYXZ01000001">
    <property type="protein sequence ID" value="PUA83008.1"/>
    <property type="molecule type" value="Genomic_DNA"/>
</dbReference>
<gene>
    <name evidence="9" type="ORF">C7S10_04835</name>
</gene>
<dbReference type="InterPro" id="IPR036702">
    <property type="entry name" value="ComB-like_sf"/>
</dbReference>
<organism evidence="9 10">
    <name type="scientific">Nocardioides currus</name>
    <dbReference type="NCBI Taxonomy" id="2133958"/>
    <lineage>
        <taxon>Bacteria</taxon>
        <taxon>Bacillati</taxon>
        <taxon>Actinomycetota</taxon>
        <taxon>Actinomycetes</taxon>
        <taxon>Propionibacteriales</taxon>
        <taxon>Nocardioidaceae</taxon>
        <taxon>Nocardioides</taxon>
    </lineage>
</organism>